<dbReference type="Proteomes" id="UP000559987">
    <property type="component" value="Unassembled WGS sequence"/>
</dbReference>
<protein>
    <submittedName>
        <fullName evidence="1">Uncharacterized protein</fullName>
    </submittedName>
</protein>
<gene>
    <name evidence="1" type="ORF">FHS30_002773</name>
</gene>
<dbReference type="InterPro" id="IPR015078">
    <property type="entry name" value="DP-EP"/>
</dbReference>
<evidence type="ECO:0000313" key="1">
    <source>
        <dbReference type="EMBL" id="MBB3169560.1"/>
    </source>
</evidence>
<organism evidence="1 2">
    <name type="scientific">Simiduia aestuariiviva</name>
    <dbReference type="NCBI Taxonomy" id="1510459"/>
    <lineage>
        <taxon>Bacteria</taxon>
        <taxon>Pseudomonadati</taxon>
        <taxon>Pseudomonadota</taxon>
        <taxon>Gammaproteobacteria</taxon>
        <taxon>Cellvibrionales</taxon>
        <taxon>Cellvibrionaceae</taxon>
        <taxon>Simiduia</taxon>
    </lineage>
</organism>
<evidence type="ECO:0000313" key="2">
    <source>
        <dbReference type="Proteomes" id="UP000559987"/>
    </source>
</evidence>
<reference evidence="1 2" key="1">
    <citation type="submission" date="2020-08" db="EMBL/GenBank/DDBJ databases">
        <title>Genomic Encyclopedia of Type Strains, Phase III (KMG-III): the genomes of soil and plant-associated and newly described type strains.</title>
        <authorList>
            <person name="Whitman W."/>
        </authorList>
    </citation>
    <scope>NUCLEOTIDE SEQUENCE [LARGE SCALE GENOMIC DNA]</scope>
    <source>
        <strain evidence="1 2">CECT 8571</strain>
    </source>
</reference>
<dbReference type="Pfam" id="PF08985">
    <property type="entry name" value="DP-EP"/>
    <property type="match status" value="1"/>
</dbReference>
<name>A0A839USY1_9GAMM</name>
<accession>A0A839USY1</accession>
<dbReference type="RefSeq" id="WP_183911065.1">
    <property type="nucleotide sequence ID" value="NZ_JACHXZ010000004.1"/>
</dbReference>
<proteinExistence type="predicted"/>
<keyword evidence="2" id="KW-1185">Reference proteome</keyword>
<comment type="caution">
    <text evidence="1">The sequence shown here is derived from an EMBL/GenBank/DDBJ whole genome shotgun (WGS) entry which is preliminary data.</text>
</comment>
<dbReference type="AlphaFoldDB" id="A0A839USY1"/>
<dbReference type="EMBL" id="JACHXZ010000004">
    <property type="protein sequence ID" value="MBB3169560.1"/>
    <property type="molecule type" value="Genomic_DNA"/>
</dbReference>
<sequence length="165" mass="18358">MNDLNPLPKIQVPRGGVATLQLQLVPPYGKPENAPFPIWSLLGPDGQPADPNSLVVEFDGQSANFERMRERALLMVTLSTANTTREERFKFFGNGLEYADDREDVNDDVTTDLTKDSQTLVFTIQNQGGTSSTVDFGFLVSRKNRNTGELHIFEGPDPKIVIHRP</sequence>